<dbReference type="EC" id="3.1.4.58" evidence="2"/>
<dbReference type="Gene3D" id="3.90.1140.10">
    <property type="entry name" value="Cyclic phosphodiesterase"/>
    <property type="match status" value="1"/>
</dbReference>
<dbReference type="STRING" id="1056495.Calag_0427"/>
<feature type="active site" description="Proton acceptor" evidence="2">
    <location>
        <position position="128"/>
    </location>
</feature>
<feature type="short sequence motif" description="HXTX 2" evidence="2">
    <location>
        <begin position="128"/>
        <end position="131"/>
    </location>
</feature>
<gene>
    <name evidence="4" type="ordered locus">Calag_0427</name>
</gene>
<evidence type="ECO:0000259" key="3">
    <source>
        <dbReference type="Pfam" id="PF02834"/>
    </source>
</evidence>
<comment type="similarity">
    <text evidence="2">Belongs to the 2H phosphoesterase superfamily. ThpR family.</text>
</comment>
<comment type="function">
    <text evidence="2">Hydrolyzes RNA 2',3'-cyclic phosphodiester to an RNA 2'-phosphomonoester.</text>
</comment>
<feature type="active site" description="Proton donor" evidence="2">
    <location>
        <position position="42"/>
    </location>
</feature>
<dbReference type="SUPFAM" id="SSF55144">
    <property type="entry name" value="LigT-like"/>
    <property type="match status" value="1"/>
</dbReference>
<dbReference type="GO" id="GO:0008664">
    <property type="term" value="F:RNA 2',3'-cyclic 3'-phosphodiesterase activity"/>
    <property type="evidence" value="ECO:0007669"/>
    <property type="project" value="UniProtKB-EC"/>
</dbReference>
<feature type="short sequence motif" description="HXTX 1" evidence="2">
    <location>
        <begin position="42"/>
        <end position="45"/>
    </location>
</feature>
<dbReference type="NCBIfam" id="TIGR02258">
    <property type="entry name" value="2_5_ligase"/>
    <property type="match status" value="1"/>
</dbReference>
<evidence type="ECO:0000313" key="5">
    <source>
        <dbReference type="Proteomes" id="UP000010469"/>
    </source>
</evidence>
<dbReference type="InterPro" id="IPR009097">
    <property type="entry name" value="Cyclic_Pdiesterase"/>
</dbReference>
<dbReference type="InterPro" id="IPR014051">
    <property type="entry name" value="Phosphoesterase_HXTX"/>
</dbReference>
<evidence type="ECO:0000256" key="2">
    <source>
        <dbReference type="HAMAP-Rule" id="MF_01940"/>
    </source>
</evidence>
<feature type="domain" description="Phosphoesterase HXTX" evidence="3">
    <location>
        <begin position="14"/>
        <end position="92"/>
    </location>
</feature>
<name>L0AAY9_CALLD</name>
<dbReference type="OrthoDB" id="44091at2157"/>
<feature type="domain" description="Phosphoesterase HXTX" evidence="3">
    <location>
        <begin position="100"/>
        <end position="176"/>
    </location>
</feature>
<sequence>MVRAFIAVDVNDNSIINKINDTIQALSELSLKIKFVETENLHITLRFLGEISEGDVLTIKENVISKLKCEPFNIVLKGLGAFPNNENPRVIWIGISEGFDFLKKLKIQIDDLLIKNGFKLSHEEFVAHLTIGRIKFGKSSALKELLEQYRNFDYGTIKVNSVKLKKSTLTRQGPIYENLVEANCK</sequence>
<dbReference type="GeneID" id="14211687"/>
<dbReference type="AlphaFoldDB" id="L0AAY9"/>
<dbReference type="PANTHER" id="PTHR35561:SF1">
    <property type="entry name" value="RNA 2',3'-CYCLIC PHOSPHODIESTERASE"/>
    <property type="match status" value="1"/>
</dbReference>
<keyword evidence="5" id="KW-1185">Reference proteome</keyword>
<dbReference type="KEGG" id="clg:Calag_0427"/>
<dbReference type="HOGENOM" id="CLU_081251_3_4_2"/>
<keyword evidence="1 2" id="KW-0378">Hydrolase</keyword>
<dbReference type="RefSeq" id="WP_015232093.1">
    <property type="nucleotide sequence ID" value="NC_019791.1"/>
</dbReference>
<comment type="catalytic activity">
    <reaction evidence="2">
        <text>a 3'-end 2',3'-cyclophospho-ribonucleotide-RNA + H2O = a 3'-end 2'-phospho-ribonucleotide-RNA + H(+)</text>
        <dbReference type="Rhea" id="RHEA:11828"/>
        <dbReference type="Rhea" id="RHEA-COMP:10464"/>
        <dbReference type="Rhea" id="RHEA-COMP:17353"/>
        <dbReference type="ChEBI" id="CHEBI:15377"/>
        <dbReference type="ChEBI" id="CHEBI:15378"/>
        <dbReference type="ChEBI" id="CHEBI:83064"/>
        <dbReference type="ChEBI" id="CHEBI:173113"/>
        <dbReference type="EC" id="3.1.4.58"/>
    </reaction>
</comment>
<protein>
    <recommendedName>
        <fullName evidence="2">RNA 2',3'-cyclic phosphodiesterase</fullName>
        <shortName evidence="2">RNA 2',3'-CPDase</shortName>
        <ecNumber evidence="2">3.1.4.58</ecNumber>
    </recommendedName>
</protein>
<proteinExistence type="inferred from homology"/>
<dbReference type="InParanoid" id="L0AAY9"/>
<dbReference type="EMBL" id="CP003378">
    <property type="protein sequence ID" value="AFZ70195.1"/>
    <property type="molecule type" value="Genomic_DNA"/>
</dbReference>
<dbReference type="GO" id="GO:0016874">
    <property type="term" value="F:ligase activity"/>
    <property type="evidence" value="ECO:0007669"/>
    <property type="project" value="UniProtKB-KW"/>
</dbReference>
<organism evidence="4 5">
    <name type="scientific">Caldisphaera lagunensis (strain DSM 15908 / JCM 11604 / ANMR 0165 / IC-154)</name>
    <dbReference type="NCBI Taxonomy" id="1056495"/>
    <lineage>
        <taxon>Archaea</taxon>
        <taxon>Thermoproteota</taxon>
        <taxon>Thermoprotei</taxon>
        <taxon>Acidilobales</taxon>
        <taxon>Caldisphaeraceae</taxon>
        <taxon>Caldisphaera</taxon>
    </lineage>
</organism>
<dbReference type="Proteomes" id="UP000010469">
    <property type="component" value="Chromosome"/>
</dbReference>
<evidence type="ECO:0000256" key="1">
    <source>
        <dbReference type="ARBA" id="ARBA00022801"/>
    </source>
</evidence>
<dbReference type="GO" id="GO:0004113">
    <property type="term" value="F:2',3'-cyclic-nucleotide 3'-phosphodiesterase activity"/>
    <property type="evidence" value="ECO:0007669"/>
    <property type="project" value="InterPro"/>
</dbReference>
<accession>L0AAY9</accession>
<evidence type="ECO:0000313" key="4">
    <source>
        <dbReference type="EMBL" id="AFZ70195.1"/>
    </source>
</evidence>
<reference evidence="5" key="1">
    <citation type="submission" date="2012-03" db="EMBL/GenBank/DDBJ databases">
        <title>Complete genome of Caldisphaera lagunensis DSM 15908.</title>
        <authorList>
            <person name="Lucas S."/>
            <person name="Copeland A."/>
            <person name="Lapidus A."/>
            <person name="Glavina del Rio T."/>
            <person name="Dalin E."/>
            <person name="Tice H."/>
            <person name="Bruce D."/>
            <person name="Goodwin L."/>
            <person name="Pitluck S."/>
            <person name="Peters L."/>
            <person name="Mikhailova N."/>
            <person name="Teshima H."/>
            <person name="Kyrpides N."/>
            <person name="Mavromatis K."/>
            <person name="Ivanova N."/>
            <person name="Brettin T."/>
            <person name="Detter J.C."/>
            <person name="Han C."/>
            <person name="Larimer F."/>
            <person name="Land M."/>
            <person name="Hauser L."/>
            <person name="Markowitz V."/>
            <person name="Cheng J.-F."/>
            <person name="Hugenholtz P."/>
            <person name="Woyke T."/>
            <person name="Wu D."/>
            <person name="Spring S."/>
            <person name="Schroeder M."/>
            <person name="Brambilla E."/>
            <person name="Klenk H.-P."/>
            <person name="Eisen J.A."/>
        </authorList>
    </citation>
    <scope>NUCLEOTIDE SEQUENCE [LARGE SCALE GENOMIC DNA]</scope>
    <source>
        <strain evidence="5">DSM 15908 / JCM 11604 / IC-154</strain>
    </source>
</reference>
<dbReference type="eggNOG" id="arCOG01736">
    <property type="taxonomic scope" value="Archaea"/>
</dbReference>
<dbReference type="HAMAP" id="MF_01940">
    <property type="entry name" value="RNA_CPDase"/>
    <property type="match status" value="1"/>
</dbReference>
<keyword evidence="4" id="KW-0436">Ligase</keyword>
<dbReference type="InterPro" id="IPR004175">
    <property type="entry name" value="RNA_CPDase"/>
</dbReference>
<dbReference type="PANTHER" id="PTHR35561">
    <property type="entry name" value="RNA 2',3'-CYCLIC PHOSPHODIESTERASE"/>
    <property type="match status" value="1"/>
</dbReference>
<dbReference type="Pfam" id="PF02834">
    <property type="entry name" value="LigT_PEase"/>
    <property type="match status" value="2"/>
</dbReference>